<name>A0ACB8CMR0_DERSI</name>
<proteinExistence type="predicted"/>
<accession>A0ACB8CMR0</accession>
<comment type="caution">
    <text evidence="1">The sequence shown here is derived from an EMBL/GenBank/DDBJ whole genome shotgun (WGS) entry which is preliminary data.</text>
</comment>
<reference evidence="1" key="1">
    <citation type="submission" date="2020-05" db="EMBL/GenBank/DDBJ databases">
        <title>Large-scale comparative analyses of tick genomes elucidate their genetic diversity and vector capacities.</title>
        <authorList>
            <person name="Jia N."/>
            <person name="Wang J."/>
            <person name="Shi W."/>
            <person name="Du L."/>
            <person name="Sun Y."/>
            <person name="Zhan W."/>
            <person name="Jiang J."/>
            <person name="Wang Q."/>
            <person name="Zhang B."/>
            <person name="Ji P."/>
            <person name="Sakyi L.B."/>
            <person name="Cui X."/>
            <person name="Yuan T."/>
            <person name="Jiang B."/>
            <person name="Yang W."/>
            <person name="Lam T.T.-Y."/>
            <person name="Chang Q."/>
            <person name="Ding S."/>
            <person name="Wang X."/>
            <person name="Zhu J."/>
            <person name="Ruan X."/>
            <person name="Zhao L."/>
            <person name="Wei J."/>
            <person name="Que T."/>
            <person name="Du C."/>
            <person name="Cheng J."/>
            <person name="Dai P."/>
            <person name="Han X."/>
            <person name="Huang E."/>
            <person name="Gao Y."/>
            <person name="Liu J."/>
            <person name="Shao H."/>
            <person name="Ye R."/>
            <person name="Li L."/>
            <person name="Wei W."/>
            <person name="Wang X."/>
            <person name="Wang C."/>
            <person name="Yang T."/>
            <person name="Huo Q."/>
            <person name="Li W."/>
            <person name="Guo W."/>
            <person name="Chen H."/>
            <person name="Zhou L."/>
            <person name="Ni X."/>
            <person name="Tian J."/>
            <person name="Zhou Y."/>
            <person name="Sheng Y."/>
            <person name="Liu T."/>
            <person name="Pan Y."/>
            <person name="Xia L."/>
            <person name="Li J."/>
            <person name="Zhao F."/>
            <person name="Cao W."/>
        </authorList>
    </citation>
    <scope>NUCLEOTIDE SEQUENCE</scope>
    <source>
        <strain evidence="1">Dsil-2018</strain>
    </source>
</reference>
<organism evidence="1 2">
    <name type="scientific">Dermacentor silvarum</name>
    <name type="common">Tick</name>
    <dbReference type="NCBI Taxonomy" id="543639"/>
    <lineage>
        <taxon>Eukaryota</taxon>
        <taxon>Metazoa</taxon>
        <taxon>Ecdysozoa</taxon>
        <taxon>Arthropoda</taxon>
        <taxon>Chelicerata</taxon>
        <taxon>Arachnida</taxon>
        <taxon>Acari</taxon>
        <taxon>Parasitiformes</taxon>
        <taxon>Ixodida</taxon>
        <taxon>Ixodoidea</taxon>
        <taxon>Ixodidae</taxon>
        <taxon>Rhipicephalinae</taxon>
        <taxon>Dermacentor</taxon>
    </lineage>
</organism>
<dbReference type="Proteomes" id="UP000821865">
    <property type="component" value="Chromosome 6"/>
</dbReference>
<sequence>MVKASWAEVTAACMWNCFCKAGFVDVVPGAEPDPFEEDQSSSNMWQCIVNSDMGGHDIGWGDLISADKDSGHCGLRNPARIRASFAEEITLTIGQAFDLAYRKFLETSGRDLEMRKQFMILQKRVQDLEDENSRLRKCLRDGDYSHGDDISSPIETTNHKPKAKAS</sequence>
<protein>
    <submittedName>
        <fullName evidence="1">Uncharacterized protein</fullName>
    </submittedName>
</protein>
<gene>
    <name evidence="1" type="ORF">HPB49_020836</name>
</gene>
<evidence type="ECO:0000313" key="1">
    <source>
        <dbReference type="EMBL" id="KAH7946167.1"/>
    </source>
</evidence>
<keyword evidence="2" id="KW-1185">Reference proteome</keyword>
<dbReference type="EMBL" id="CM023475">
    <property type="protein sequence ID" value="KAH7946167.1"/>
    <property type="molecule type" value="Genomic_DNA"/>
</dbReference>
<evidence type="ECO:0000313" key="2">
    <source>
        <dbReference type="Proteomes" id="UP000821865"/>
    </source>
</evidence>